<dbReference type="RefSeq" id="WP_289268149.1">
    <property type="nucleotide sequence ID" value="NZ_OX365700.1"/>
</dbReference>
<sequence length="67" mass="7560">MPKKNQEDKDESRLKTKLRERLAGHANPEGDAAMRALHKRLKRAQRKRRALAARKARAAGAASSEQK</sequence>
<feature type="compositionally biased region" description="Low complexity" evidence="1">
    <location>
        <begin position="58"/>
        <end position="67"/>
    </location>
</feature>
<feature type="region of interest" description="Disordered" evidence="1">
    <location>
        <begin position="40"/>
        <end position="67"/>
    </location>
</feature>
<protein>
    <submittedName>
        <fullName evidence="2">Uncharacterized protein</fullName>
    </submittedName>
</protein>
<dbReference type="KEGG" id="nti:DNFV4_01632"/>
<dbReference type="AlphaFoldDB" id="A0AA86MY75"/>
<accession>A0AA86MY75</accession>
<gene>
    <name evidence="2" type="ORF">DNFV4_01632</name>
</gene>
<evidence type="ECO:0000313" key="2">
    <source>
        <dbReference type="EMBL" id="CAI4031204.1"/>
    </source>
</evidence>
<dbReference type="Proteomes" id="UP001179121">
    <property type="component" value="Chromosome"/>
</dbReference>
<dbReference type="EMBL" id="OX365700">
    <property type="protein sequence ID" value="CAI4031204.1"/>
    <property type="molecule type" value="Genomic_DNA"/>
</dbReference>
<evidence type="ECO:0000256" key="1">
    <source>
        <dbReference type="SAM" id="MobiDB-lite"/>
    </source>
</evidence>
<proteinExistence type="predicted"/>
<evidence type="ECO:0000313" key="3">
    <source>
        <dbReference type="Proteomes" id="UP001179121"/>
    </source>
</evidence>
<reference evidence="2" key="1">
    <citation type="submission" date="2022-10" db="EMBL/GenBank/DDBJ databases">
        <authorList>
            <person name="Koch H."/>
        </authorList>
    </citation>
    <scope>NUCLEOTIDE SEQUENCE</scope>
    <source>
        <strain evidence="2">DNF</strain>
    </source>
</reference>
<name>A0AA86MY75_9BACT</name>
<keyword evidence="3" id="KW-1185">Reference proteome</keyword>
<feature type="compositionally biased region" description="Basic residues" evidence="1">
    <location>
        <begin position="40"/>
        <end position="57"/>
    </location>
</feature>
<organism evidence="2 3">
    <name type="scientific">Nitrospira tepida</name>
    <dbReference type="NCBI Taxonomy" id="2973512"/>
    <lineage>
        <taxon>Bacteria</taxon>
        <taxon>Pseudomonadati</taxon>
        <taxon>Nitrospirota</taxon>
        <taxon>Nitrospiria</taxon>
        <taxon>Nitrospirales</taxon>
        <taxon>Nitrospiraceae</taxon>
        <taxon>Nitrospira</taxon>
    </lineage>
</organism>